<evidence type="ECO:0000313" key="2">
    <source>
        <dbReference type="Proteomes" id="UP000433406"/>
    </source>
</evidence>
<gene>
    <name evidence="1" type="ORF">GGQ22_16495</name>
</gene>
<proteinExistence type="predicted"/>
<name>A0A6I3JF07_9ACTN</name>
<sequence>MRRLAGLVLALTTTGVLMAGCGDPKVSPEEGAEGTAASRAEVEEAVREVADVARGAGLEVGRLTGGWSVCTPEPPSLEYDAGGGGDPGDLSPAAMVAKVTDALEAAGWKVENAGTDPRPYGVLTRGDLRASVGVSRRYPGQVTVGVVGPCVDTTNEQDDLLGETYDVPLD</sequence>
<protein>
    <submittedName>
        <fullName evidence="1">Uncharacterized protein</fullName>
    </submittedName>
</protein>
<dbReference type="Proteomes" id="UP000433406">
    <property type="component" value="Unassembled WGS sequence"/>
</dbReference>
<comment type="caution">
    <text evidence="1">The sequence shown here is derived from an EMBL/GenBank/DDBJ whole genome shotgun (WGS) entry which is preliminary data.</text>
</comment>
<organism evidence="1 2">
    <name type="scientific">Nocardioides marmotae</name>
    <dbReference type="NCBI Taxonomy" id="2663857"/>
    <lineage>
        <taxon>Bacteria</taxon>
        <taxon>Bacillati</taxon>
        <taxon>Actinomycetota</taxon>
        <taxon>Actinomycetes</taxon>
        <taxon>Propionibacteriales</taxon>
        <taxon>Nocardioidaceae</taxon>
        <taxon>Nocardioides</taxon>
    </lineage>
</organism>
<reference evidence="1 2" key="1">
    <citation type="submission" date="2019-10" db="EMBL/GenBank/DDBJ databases">
        <title>Nocardioides novel species isolated from the excrement of Marmot.</title>
        <authorList>
            <person name="Zhang G."/>
        </authorList>
    </citation>
    <scope>NUCLEOTIDE SEQUENCE [LARGE SCALE GENOMIC DNA]</scope>
    <source>
        <strain evidence="2">zg-579</strain>
    </source>
</reference>
<dbReference type="PROSITE" id="PS51257">
    <property type="entry name" value="PROKAR_LIPOPROTEIN"/>
    <property type="match status" value="1"/>
</dbReference>
<dbReference type="EMBL" id="WLCI01000018">
    <property type="protein sequence ID" value="MTB96677.1"/>
    <property type="molecule type" value="Genomic_DNA"/>
</dbReference>
<evidence type="ECO:0000313" key="1">
    <source>
        <dbReference type="EMBL" id="MTB96677.1"/>
    </source>
</evidence>
<keyword evidence="2" id="KW-1185">Reference proteome</keyword>
<dbReference type="AlphaFoldDB" id="A0A6I3JF07"/>
<dbReference type="RefSeq" id="WP_154616556.1">
    <property type="nucleotide sequence ID" value="NZ_CP053660.1"/>
</dbReference>
<accession>A0A6I3JF07</accession>